<feature type="chain" id="PRO_5004882856" description="Transmembrane protein" evidence="2">
    <location>
        <begin position="26"/>
        <end position="203"/>
    </location>
</feature>
<keyword evidence="2" id="KW-0732">Signal</keyword>
<evidence type="ECO:0000313" key="4">
    <source>
        <dbReference type="Proteomes" id="UP000019443"/>
    </source>
</evidence>
<organism evidence="3 4">
    <name type="scientific">Rhizobium favelukesii</name>
    <dbReference type="NCBI Taxonomy" id="348824"/>
    <lineage>
        <taxon>Bacteria</taxon>
        <taxon>Pseudomonadati</taxon>
        <taxon>Pseudomonadota</taxon>
        <taxon>Alphaproteobacteria</taxon>
        <taxon>Hyphomicrobiales</taxon>
        <taxon>Rhizobiaceae</taxon>
        <taxon>Rhizobium/Agrobacterium group</taxon>
        <taxon>Rhizobium</taxon>
    </lineage>
</organism>
<evidence type="ECO:0000256" key="1">
    <source>
        <dbReference type="SAM" id="Phobius"/>
    </source>
</evidence>
<dbReference type="AlphaFoldDB" id="W6RXQ0"/>
<accession>W6RXQ0</accession>
<feature type="transmembrane region" description="Helical" evidence="1">
    <location>
        <begin position="175"/>
        <end position="194"/>
    </location>
</feature>
<dbReference type="RefSeq" id="WP_024315458.1">
    <property type="nucleotide sequence ID" value="NZ_ATTO01000021.1"/>
</dbReference>
<name>W6RXQ0_9HYPH</name>
<keyword evidence="1" id="KW-0472">Membrane</keyword>
<evidence type="ECO:0000256" key="2">
    <source>
        <dbReference type="SAM" id="SignalP"/>
    </source>
</evidence>
<sequence>MTNRRSIFIVAMIAVLQLWSVAASAHQRSSSGPHTGIAIAEISHGEMIMIAEYRDRIIDLAARATDTNEPFRRVLNYAQIQHAYCLWGKMPGGVTDEASPFNECSHAYLAATKAVLLSMRGMGGEAVEAEAIVSAIDAGMVLRGLALITCQFSGEAFNTADVVRPAWRDVPLHPASMATLTALAAAILAVFYCGRRLLRRITP</sequence>
<proteinExistence type="predicted"/>
<dbReference type="Proteomes" id="UP000019443">
    <property type="component" value="Chromosome"/>
</dbReference>
<dbReference type="PATRIC" id="fig|348824.6.peg.3642"/>
<dbReference type="HOGENOM" id="CLU_1348021_0_0_5"/>
<evidence type="ECO:0000313" key="3">
    <source>
        <dbReference type="EMBL" id="CDM59026.1"/>
    </source>
</evidence>
<evidence type="ECO:0008006" key="5">
    <source>
        <dbReference type="Google" id="ProtNLM"/>
    </source>
</evidence>
<dbReference type="EMBL" id="HG916852">
    <property type="protein sequence ID" value="CDM59026.1"/>
    <property type="molecule type" value="Genomic_DNA"/>
</dbReference>
<dbReference type="KEGG" id="rhl:LPU83_3381"/>
<dbReference type="eggNOG" id="ENOG5032U3X">
    <property type="taxonomic scope" value="Bacteria"/>
</dbReference>
<feature type="signal peptide" evidence="2">
    <location>
        <begin position="1"/>
        <end position="25"/>
    </location>
</feature>
<reference evidence="3" key="1">
    <citation type="submission" date="2013-11" db="EMBL/GenBank/DDBJ databases">
        <title>Draft genome sequence of the broad-host-range Rhizobium sp. LPU83 strain, a member of the low-genetic diversity Oregon-like Rhizobium sp. group.</title>
        <authorList>
            <person name="Wibberg D."/>
            <person name="Puehler A."/>
            <person name="Schlueter A."/>
        </authorList>
    </citation>
    <scope>NUCLEOTIDE SEQUENCE [LARGE SCALE GENOMIC DNA]</scope>
    <source>
        <strain evidence="3">LPU83</strain>
    </source>
</reference>
<protein>
    <recommendedName>
        <fullName evidence="5">Transmembrane protein</fullName>
    </recommendedName>
</protein>
<keyword evidence="1" id="KW-0812">Transmembrane</keyword>
<gene>
    <name evidence="3" type="ORF">LPU83_3381</name>
</gene>
<keyword evidence="1" id="KW-1133">Transmembrane helix</keyword>
<keyword evidence="4" id="KW-1185">Reference proteome</keyword>